<dbReference type="GO" id="GO:0016887">
    <property type="term" value="F:ATP hydrolysis activity"/>
    <property type="evidence" value="ECO:0007669"/>
    <property type="project" value="InterPro"/>
</dbReference>
<dbReference type="InterPro" id="IPR017871">
    <property type="entry name" value="ABC_transporter-like_CS"/>
</dbReference>
<dbReference type="SMART" id="SM00382">
    <property type="entry name" value="AAA"/>
    <property type="match status" value="1"/>
</dbReference>
<dbReference type="RefSeq" id="WP_109717627.1">
    <property type="nucleotide sequence ID" value="NZ_JAKZMU010000004.1"/>
</dbReference>
<dbReference type="STRING" id="574096.HA38_04425"/>
<dbReference type="Gene3D" id="3.40.50.300">
    <property type="entry name" value="P-loop containing nucleotide triphosphate hydrolases"/>
    <property type="match status" value="1"/>
</dbReference>
<accession>A0A2V2BFU7</accession>
<dbReference type="InterPro" id="IPR003439">
    <property type="entry name" value="ABC_transporter-like_ATP-bd"/>
</dbReference>
<evidence type="ECO:0000256" key="6">
    <source>
        <dbReference type="ARBA" id="ARBA00022967"/>
    </source>
</evidence>
<keyword evidence="6" id="KW-1278">Translocase</keyword>
<dbReference type="InterPro" id="IPR005895">
    <property type="entry name" value="ABC_transptr_haem_export_CcmA"/>
</dbReference>
<dbReference type="PANTHER" id="PTHR43499:SF1">
    <property type="entry name" value="ABC TRANSPORTER I FAMILY MEMBER 1"/>
    <property type="match status" value="1"/>
</dbReference>
<evidence type="ECO:0000256" key="4">
    <source>
        <dbReference type="ARBA" id="ARBA00022748"/>
    </source>
</evidence>
<evidence type="ECO:0000256" key="7">
    <source>
        <dbReference type="ARBA" id="ARBA00023136"/>
    </source>
</evidence>
<keyword evidence="7" id="KW-0472">Membrane</keyword>
<comment type="caution">
    <text evidence="9">The sequence shown here is derived from an EMBL/GenBank/DDBJ whole genome shotgun (WGS) entry which is preliminary data.</text>
</comment>
<keyword evidence="5" id="KW-0067">ATP-binding</keyword>
<dbReference type="GO" id="GO:0022857">
    <property type="term" value="F:transmembrane transporter activity"/>
    <property type="evidence" value="ECO:0007669"/>
    <property type="project" value="InterPro"/>
</dbReference>
<dbReference type="Pfam" id="PF00005">
    <property type="entry name" value="ABC_tran"/>
    <property type="match status" value="1"/>
</dbReference>
<evidence type="ECO:0000256" key="3">
    <source>
        <dbReference type="ARBA" id="ARBA00022741"/>
    </source>
</evidence>
<dbReference type="NCBIfam" id="TIGR01189">
    <property type="entry name" value="ccmA"/>
    <property type="match status" value="1"/>
</dbReference>
<dbReference type="SUPFAM" id="SSF52540">
    <property type="entry name" value="P-loop containing nucleoside triphosphate hydrolases"/>
    <property type="match status" value="1"/>
</dbReference>
<gene>
    <name evidence="9" type="ORF">C7431_106346</name>
</gene>
<dbReference type="AlphaFoldDB" id="A0A2V2BFU7"/>
<dbReference type="PANTHER" id="PTHR43499">
    <property type="entry name" value="ABC TRANSPORTER I FAMILY MEMBER 1"/>
    <property type="match status" value="1"/>
</dbReference>
<evidence type="ECO:0000313" key="9">
    <source>
        <dbReference type="EMBL" id="PWK96412.1"/>
    </source>
</evidence>
<evidence type="ECO:0000259" key="8">
    <source>
        <dbReference type="PROSITE" id="PS50893"/>
    </source>
</evidence>
<dbReference type="InterPro" id="IPR003593">
    <property type="entry name" value="AAA+_ATPase"/>
</dbReference>
<sequence>MLEIINLLCVRDERALFEALTFSVAAGNIVQIEGPNGAGKTSLLRVLAGLSTPEQGDVLWQSQPIQRQRDEWHRSMLYLGHLPGIKAALSPLENLRFYHHTCSDEQIFNALDSVELAGYEDVAASQLSAGQQRRIALARLWLTQARLWILDEPLTAIDKTGVETLIARFADHLGGGGALILTSHQALPGWRGEITKISLKSVECH</sequence>
<evidence type="ECO:0000256" key="5">
    <source>
        <dbReference type="ARBA" id="ARBA00022840"/>
    </source>
</evidence>
<dbReference type="NCBIfam" id="NF010061">
    <property type="entry name" value="PRK13538.1"/>
    <property type="match status" value="1"/>
</dbReference>
<evidence type="ECO:0000313" key="10">
    <source>
        <dbReference type="Proteomes" id="UP000245981"/>
    </source>
</evidence>
<dbReference type="GO" id="GO:0005524">
    <property type="term" value="F:ATP binding"/>
    <property type="evidence" value="ECO:0007669"/>
    <property type="project" value="UniProtKB-KW"/>
</dbReference>
<name>A0A2V2BFU7_9GAMM</name>
<dbReference type="OrthoDB" id="9800654at2"/>
<organism evidence="9 10">
    <name type="scientific">Pantoea allii</name>
    <dbReference type="NCBI Taxonomy" id="574096"/>
    <lineage>
        <taxon>Bacteria</taxon>
        <taxon>Pseudomonadati</taxon>
        <taxon>Pseudomonadota</taxon>
        <taxon>Gammaproteobacteria</taxon>
        <taxon>Enterobacterales</taxon>
        <taxon>Erwiniaceae</taxon>
        <taxon>Pantoea</taxon>
    </lineage>
</organism>
<dbReference type="EMBL" id="QGHF01000006">
    <property type="protein sequence ID" value="PWK96412.1"/>
    <property type="molecule type" value="Genomic_DNA"/>
</dbReference>
<proteinExistence type="inferred from homology"/>
<dbReference type="PROSITE" id="PS00211">
    <property type="entry name" value="ABC_TRANSPORTER_1"/>
    <property type="match status" value="1"/>
</dbReference>
<dbReference type="CDD" id="cd03231">
    <property type="entry name" value="ABC_CcmA_heme_exporter"/>
    <property type="match status" value="1"/>
</dbReference>
<evidence type="ECO:0000256" key="2">
    <source>
        <dbReference type="ARBA" id="ARBA00022448"/>
    </source>
</evidence>
<reference evidence="9 10" key="1">
    <citation type="submission" date="2018-05" db="EMBL/GenBank/DDBJ databases">
        <title>Genomic Encyclopedia of Type Strains, Phase IV (KMG-V): Genome sequencing to study the core and pangenomes of soil and plant-associated prokaryotes.</title>
        <authorList>
            <person name="Whitman W."/>
        </authorList>
    </citation>
    <scope>NUCLEOTIDE SEQUENCE [LARGE SCALE GENOMIC DNA]</scope>
    <source>
        <strain evidence="9 10">PNA 200-10</strain>
    </source>
</reference>
<keyword evidence="4" id="KW-0201">Cytochrome c-type biogenesis</keyword>
<keyword evidence="3" id="KW-0547">Nucleotide-binding</keyword>
<dbReference type="GO" id="GO:0017004">
    <property type="term" value="P:cytochrome complex assembly"/>
    <property type="evidence" value="ECO:0007669"/>
    <property type="project" value="UniProtKB-KW"/>
</dbReference>
<dbReference type="InterPro" id="IPR027417">
    <property type="entry name" value="P-loop_NTPase"/>
</dbReference>
<dbReference type="Proteomes" id="UP000245981">
    <property type="component" value="Unassembled WGS sequence"/>
</dbReference>
<keyword evidence="2" id="KW-0813">Transport</keyword>
<evidence type="ECO:0000256" key="1">
    <source>
        <dbReference type="ARBA" id="ARBA00006526"/>
    </source>
</evidence>
<dbReference type="PROSITE" id="PS50893">
    <property type="entry name" value="ABC_TRANSPORTER_2"/>
    <property type="match status" value="1"/>
</dbReference>
<protein>
    <submittedName>
        <fullName evidence="9">Heme exporter protein A</fullName>
    </submittedName>
</protein>
<comment type="similarity">
    <text evidence="1">Belongs to the ABC transporter superfamily. Drug exporter-2 (TC 3.A.1.117) family.</text>
</comment>
<feature type="domain" description="ABC transporter" evidence="8">
    <location>
        <begin position="2"/>
        <end position="204"/>
    </location>
</feature>